<dbReference type="Gene3D" id="1.10.357.10">
    <property type="entry name" value="Tetracycline Repressor, domain 2"/>
    <property type="match status" value="1"/>
</dbReference>
<reference evidence="7" key="1">
    <citation type="submission" date="2016-10" db="EMBL/GenBank/DDBJ databases">
        <authorList>
            <person name="Varghese N."/>
            <person name="Submissions S."/>
        </authorList>
    </citation>
    <scope>NUCLEOTIDE SEQUENCE [LARGE SCALE GENOMIC DNA]</scope>
    <source>
        <strain evidence="7">LMG 26383,CCUG 61248,R- 45681</strain>
    </source>
</reference>
<evidence type="ECO:0000256" key="4">
    <source>
        <dbReference type="PROSITE-ProRule" id="PRU00335"/>
    </source>
</evidence>
<dbReference type="PRINTS" id="PR00455">
    <property type="entry name" value="HTHTETR"/>
</dbReference>
<dbReference type="GO" id="GO:0003700">
    <property type="term" value="F:DNA-binding transcription factor activity"/>
    <property type="evidence" value="ECO:0007669"/>
    <property type="project" value="TreeGrafter"/>
</dbReference>
<dbReference type="OrthoDB" id="9796019at2"/>
<evidence type="ECO:0000259" key="5">
    <source>
        <dbReference type="PROSITE" id="PS50977"/>
    </source>
</evidence>
<dbReference type="PANTHER" id="PTHR30055">
    <property type="entry name" value="HTH-TYPE TRANSCRIPTIONAL REGULATOR RUTR"/>
    <property type="match status" value="1"/>
</dbReference>
<dbReference type="GO" id="GO:0000976">
    <property type="term" value="F:transcription cis-regulatory region binding"/>
    <property type="evidence" value="ECO:0007669"/>
    <property type="project" value="TreeGrafter"/>
</dbReference>
<name>A0A1H7K706_9HYPH</name>
<dbReference type="Gene3D" id="1.10.10.60">
    <property type="entry name" value="Homeodomain-like"/>
    <property type="match status" value="1"/>
</dbReference>
<evidence type="ECO:0000256" key="2">
    <source>
        <dbReference type="ARBA" id="ARBA00023125"/>
    </source>
</evidence>
<feature type="domain" description="HTH tetR-type" evidence="5">
    <location>
        <begin position="21"/>
        <end position="81"/>
    </location>
</feature>
<dbReference type="PANTHER" id="PTHR30055:SF148">
    <property type="entry name" value="TETR-FAMILY TRANSCRIPTIONAL REGULATOR"/>
    <property type="match status" value="1"/>
</dbReference>
<dbReference type="EMBL" id="FOAN01000002">
    <property type="protein sequence ID" value="SEK82334.1"/>
    <property type="molecule type" value="Genomic_DNA"/>
</dbReference>
<sequence length="200" mass="21448">MKAGKAATPVRRASIGARRNPASQAAILAAARAVLAEEGYAGFSIDAVSRRAGAGKPTIYRWWKNRADLLMEVYAAEKAGIRAVPSGDLAQDLIAHTSALWSFWCGTPSGRTFRALLAEAQSDPHALAALREKFLPERLQDVRGLFTAAAARGDIPAEEVEARLALYIGFNWFYVLTDQLEAGQASIPVAMRLIAARGGP</sequence>
<keyword evidence="1" id="KW-0805">Transcription regulation</keyword>
<dbReference type="Pfam" id="PF16859">
    <property type="entry name" value="TetR_C_11"/>
    <property type="match status" value="1"/>
</dbReference>
<protein>
    <submittedName>
        <fullName evidence="6">DNA-binding transcriptional regulator, AcrR family</fullName>
    </submittedName>
</protein>
<keyword evidence="3" id="KW-0804">Transcription</keyword>
<evidence type="ECO:0000256" key="3">
    <source>
        <dbReference type="ARBA" id="ARBA00023163"/>
    </source>
</evidence>
<proteinExistence type="predicted"/>
<gene>
    <name evidence="6" type="ORF">SAMN04515666_102100</name>
</gene>
<dbReference type="InterPro" id="IPR001647">
    <property type="entry name" value="HTH_TetR"/>
</dbReference>
<keyword evidence="7" id="KW-1185">Reference proteome</keyword>
<dbReference type="Proteomes" id="UP000199664">
    <property type="component" value="Unassembled WGS sequence"/>
</dbReference>
<dbReference type="RefSeq" id="WP_091830838.1">
    <property type="nucleotide sequence ID" value="NZ_FOAN01000002.1"/>
</dbReference>
<evidence type="ECO:0000256" key="1">
    <source>
        <dbReference type="ARBA" id="ARBA00023015"/>
    </source>
</evidence>
<dbReference type="InterPro" id="IPR011075">
    <property type="entry name" value="TetR_C"/>
</dbReference>
<dbReference type="SUPFAM" id="SSF46689">
    <property type="entry name" value="Homeodomain-like"/>
    <property type="match status" value="1"/>
</dbReference>
<evidence type="ECO:0000313" key="6">
    <source>
        <dbReference type="EMBL" id="SEK82334.1"/>
    </source>
</evidence>
<dbReference type="Pfam" id="PF00440">
    <property type="entry name" value="TetR_N"/>
    <property type="match status" value="1"/>
</dbReference>
<dbReference type="AlphaFoldDB" id="A0A1H7K706"/>
<organism evidence="6 7">
    <name type="scientific">Bosea lupini</name>
    <dbReference type="NCBI Taxonomy" id="1036779"/>
    <lineage>
        <taxon>Bacteria</taxon>
        <taxon>Pseudomonadati</taxon>
        <taxon>Pseudomonadota</taxon>
        <taxon>Alphaproteobacteria</taxon>
        <taxon>Hyphomicrobiales</taxon>
        <taxon>Boseaceae</taxon>
        <taxon>Bosea</taxon>
    </lineage>
</organism>
<keyword evidence="2 4" id="KW-0238">DNA-binding</keyword>
<feature type="DNA-binding region" description="H-T-H motif" evidence="4">
    <location>
        <begin position="44"/>
        <end position="63"/>
    </location>
</feature>
<dbReference type="SUPFAM" id="SSF48498">
    <property type="entry name" value="Tetracyclin repressor-like, C-terminal domain"/>
    <property type="match status" value="1"/>
</dbReference>
<dbReference type="InterPro" id="IPR036271">
    <property type="entry name" value="Tet_transcr_reg_TetR-rel_C_sf"/>
</dbReference>
<evidence type="ECO:0000313" key="7">
    <source>
        <dbReference type="Proteomes" id="UP000199664"/>
    </source>
</evidence>
<dbReference type="InterPro" id="IPR009057">
    <property type="entry name" value="Homeodomain-like_sf"/>
</dbReference>
<dbReference type="PROSITE" id="PS50977">
    <property type="entry name" value="HTH_TETR_2"/>
    <property type="match status" value="1"/>
</dbReference>
<dbReference type="InterPro" id="IPR050109">
    <property type="entry name" value="HTH-type_TetR-like_transc_reg"/>
</dbReference>
<accession>A0A1H7K706</accession>